<dbReference type="AlphaFoldDB" id="A0A432Z765"/>
<evidence type="ECO:0000313" key="2">
    <source>
        <dbReference type="Proteomes" id="UP000287908"/>
    </source>
</evidence>
<name>A0A432Z765_9GAMM</name>
<dbReference type="EMBL" id="PIQF01000004">
    <property type="protein sequence ID" value="RUO73726.1"/>
    <property type="molecule type" value="Genomic_DNA"/>
</dbReference>
<protein>
    <submittedName>
        <fullName evidence="1">Uncharacterized protein</fullName>
    </submittedName>
</protein>
<dbReference type="Proteomes" id="UP000287908">
    <property type="component" value="Unassembled WGS sequence"/>
</dbReference>
<accession>A0A432Z765</accession>
<comment type="caution">
    <text evidence="1">The sequence shown here is derived from an EMBL/GenBank/DDBJ whole genome shotgun (WGS) entry which is preliminary data.</text>
</comment>
<sequence>MSPASPVTSVSNSTQQCEQLLSSSENQRAISQCEAPANAVTWSNWVKGESRSAQFHFFDLFELLFGSADKKQKANDQFNQQSSL</sequence>
<reference evidence="1 2" key="1">
    <citation type="journal article" date="2011" name="Front. Microbiol.">
        <title>Genomic signatures of strain selection and enhancement in Bacillus atrophaeus var. globigii, a historical biowarfare simulant.</title>
        <authorList>
            <person name="Gibbons H.S."/>
            <person name="Broomall S.M."/>
            <person name="McNew L.A."/>
            <person name="Daligault H."/>
            <person name="Chapman C."/>
            <person name="Bruce D."/>
            <person name="Karavis M."/>
            <person name="Krepps M."/>
            <person name="McGregor P.A."/>
            <person name="Hong C."/>
            <person name="Park K.H."/>
            <person name="Akmal A."/>
            <person name="Feldman A."/>
            <person name="Lin J.S."/>
            <person name="Chang W.E."/>
            <person name="Higgs B.W."/>
            <person name="Demirev P."/>
            <person name="Lindquist J."/>
            <person name="Liem A."/>
            <person name="Fochler E."/>
            <person name="Read T.D."/>
            <person name="Tapia R."/>
            <person name="Johnson S."/>
            <person name="Bishop-Lilly K.A."/>
            <person name="Detter C."/>
            <person name="Han C."/>
            <person name="Sozhamannan S."/>
            <person name="Rosenzweig C.N."/>
            <person name="Skowronski E.W."/>
        </authorList>
    </citation>
    <scope>NUCLEOTIDE SEQUENCE [LARGE SCALE GENOMIC DNA]</scope>
    <source>
        <strain evidence="1 2">CL-SP19</strain>
    </source>
</reference>
<proteinExistence type="predicted"/>
<evidence type="ECO:0000313" key="1">
    <source>
        <dbReference type="EMBL" id="RUO73726.1"/>
    </source>
</evidence>
<organism evidence="1 2">
    <name type="scientific">Idiomarina seosinensis</name>
    <dbReference type="NCBI Taxonomy" id="281739"/>
    <lineage>
        <taxon>Bacteria</taxon>
        <taxon>Pseudomonadati</taxon>
        <taxon>Pseudomonadota</taxon>
        <taxon>Gammaproteobacteria</taxon>
        <taxon>Alteromonadales</taxon>
        <taxon>Idiomarinaceae</taxon>
        <taxon>Idiomarina</taxon>
    </lineage>
</organism>
<keyword evidence="2" id="KW-1185">Reference proteome</keyword>
<gene>
    <name evidence="1" type="ORF">CWI81_11935</name>
</gene>